<dbReference type="InterPro" id="IPR013098">
    <property type="entry name" value="Ig_I-set"/>
</dbReference>
<keyword evidence="2" id="KW-0393">Immunoglobulin domain</keyword>
<evidence type="ECO:0000256" key="1">
    <source>
        <dbReference type="ARBA" id="ARBA00022737"/>
    </source>
</evidence>
<dbReference type="GeneID" id="108559121"/>
<dbReference type="InterPro" id="IPR003961">
    <property type="entry name" value="FN3_dom"/>
</dbReference>
<sequence>MQKDEYDEYDGESQDDGDDDDDVAPVITSNPETKVVKPGASVLLPCDIEGTFDSYVVVWEINDKIIFQDRLILSGFDANKYELMENKSMVINNINEDDETDYTCKIMIKNEAPKVTHKVILAKAPIITSLIAEKNVQEYKSGDTLNLTCIASGLPKPKIIWSLKGKTFSSQDKTLIIENIKHADSGSYQCLADNSIGQPAHQSLTIQVMHKPIVSIQKLPSNIGEDSYDIDLKCVVHSTPGAIVEWRKNGVKLDNKIRIKNNFHILTLAQVKESDFGTYTCHAVNQVGENEQHISLMNTPSKPVYLEGSRDEKAKDVNLIFDVESIFPITEYTLYYKKHSDEKWMEEKPVVHEAEGNVFKIKQTLYLPEGSFEVKVKAKNMHGWSEESKVLHFKTKKSHHQHQHKHHNTSPEEAHETMPKESPVKESQSTSTSSEPKMPMATLVCLMFASILFRY</sequence>
<evidence type="ECO:0000313" key="6">
    <source>
        <dbReference type="Proteomes" id="UP000695000"/>
    </source>
</evidence>
<dbReference type="InterPro" id="IPR036179">
    <property type="entry name" value="Ig-like_dom_sf"/>
</dbReference>
<dbReference type="InterPro" id="IPR003599">
    <property type="entry name" value="Ig_sub"/>
</dbReference>
<feature type="domain" description="Ig-like" evidence="4">
    <location>
        <begin position="212"/>
        <end position="295"/>
    </location>
</feature>
<dbReference type="RefSeq" id="XP_017771759.1">
    <property type="nucleotide sequence ID" value="XM_017916270.1"/>
</dbReference>
<dbReference type="Proteomes" id="UP000695000">
    <property type="component" value="Unplaced"/>
</dbReference>
<evidence type="ECO:0000259" key="4">
    <source>
        <dbReference type="PROSITE" id="PS50835"/>
    </source>
</evidence>
<feature type="region of interest" description="Disordered" evidence="3">
    <location>
        <begin position="1"/>
        <end position="30"/>
    </location>
</feature>
<dbReference type="SUPFAM" id="SSF48726">
    <property type="entry name" value="Immunoglobulin"/>
    <property type="match status" value="3"/>
</dbReference>
<dbReference type="InterPro" id="IPR007110">
    <property type="entry name" value="Ig-like_dom"/>
</dbReference>
<gene>
    <name evidence="7" type="primary">LOC108559121</name>
</gene>
<name>A0ABM1MB09_NICVS</name>
<evidence type="ECO:0000313" key="7">
    <source>
        <dbReference type="RefSeq" id="XP_017771759.1"/>
    </source>
</evidence>
<dbReference type="PANTHER" id="PTHR45080">
    <property type="entry name" value="CONTACTIN 5"/>
    <property type="match status" value="1"/>
</dbReference>
<dbReference type="Gene3D" id="2.60.40.10">
    <property type="entry name" value="Immunoglobulins"/>
    <property type="match status" value="4"/>
</dbReference>
<dbReference type="SUPFAM" id="SSF49265">
    <property type="entry name" value="Fibronectin type III"/>
    <property type="match status" value="1"/>
</dbReference>
<proteinExistence type="predicted"/>
<reference evidence="7" key="1">
    <citation type="submission" date="2025-08" db="UniProtKB">
        <authorList>
            <consortium name="RefSeq"/>
        </authorList>
    </citation>
    <scope>IDENTIFICATION</scope>
    <source>
        <tissue evidence="7">Whole Larva</tissue>
    </source>
</reference>
<dbReference type="InterPro" id="IPR050958">
    <property type="entry name" value="Cell_Adh-Cytoskel_Orgn"/>
</dbReference>
<dbReference type="PROSITE" id="PS50853">
    <property type="entry name" value="FN3"/>
    <property type="match status" value="1"/>
</dbReference>
<protein>
    <submittedName>
        <fullName evidence="7">Neurotrimin-like</fullName>
    </submittedName>
</protein>
<dbReference type="SMART" id="SM00409">
    <property type="entry name" value="IG"/>
    <property type="match status" value="3"/>
</dbReference>
<dbReference type="InterPro" id="IPR003598">
    <property type="entry name" value="Ig_sub2"/>
</dbReference>
<dbReference type="CDD" id="cd00096">
    <property type="entry name" value="Ig"/>
    <property type="match status" value="2"/>
</dbReference>
<feature type="compositionally biased region" description="Basic and acidic residues" evidence="3">
    <location>
        <begin position="409"/>
        <end position="424"/>
    </location>
</feature>
<feature type="region of interest" description="Disordered" evidence="3">
    <location>
        <begin position="395"/>
        <end position="436"/>
    </location>
</feature>
<dbReference type="PROSITE" id="PS50835">
    <property type="entry name" value="IG_LIKE"/>
    <property type="match status" value="3"/>
</dbReference>
<dbReference type="PANTHER" id="PTHR45080:SF38">
    <property type="entry name" value="FI23916P1-RELATED"/>
    <property type="match status" value="1"/>
</dbReference>
<keyword evidence="6" id="KW-1185">Reference proteome</keyword>
<evidence type="ECO:0000256" key="3">
    <source>
        <dbReference type="SAM" id="MobiDB-lite"/>
    </source>
</evidence>
<dbReference type="InterPro" id="IPR036116">
    <property type="entry name" value="FN3_sf"/>
</dbReference>
<feature type="domain" description="Ig-like" evidence="4">
    <location>
        <begin position="125"/>
        <end position="205"/>
    </location>
</feature>
<evidence type="ECO:0000259" key="5">
    <source>
        <dbReference type="PROSITE" id="PS50853"/>
    </source>
</evidence>
<feature type="compositionally biased region" description="Basic residues" evidence="3">
    <location>
        <begin position="395"/>
        <end position="408"/>
    </location>
</feature>
<feature type="domain" description="Fibronectin type-III" evidence="5">
    <location>
        <begin position="299"/>
        <end position="398"/>
    </location>
</feature>
<dbReference type="Pfam" id="PF07679">
    <property type="entry name" value="I-set"/>
    <property type="match status" value="2"/>
</dbReference>
<organism evidence="6 7">
    <name type="scientific">Nicrophorus vespilloides</name>
    <name type="common">Boreal carrion beetle</name>
    <dbReference type="NCBI Taxonomy" id="110193"/>
    <lineage>
        <taxon>Eukaryota</taxon>
        <taxon>Metazoa</taxon>
        <taxon>Ecdysozoa</taxon>
        <taxon>Arthropoda</taxon>
        <taxon>Hexapoda</taxon>
        <taxon>Insecta</taxon>
        <taxon>Pterygota</taxon>
        <taxon>Neoptera</taxon>
        <taxon>Endopterygota</taxon>
        <taxon>Coleoptera</taxon>
        <taxon>Polyphaga</taxon>
        <taxon>Staphyliniformia</taxon>
        <taxon>Silphidae</taxon>
        <taxon>Nicrophorinae</taxon>
        <taxon>Nicrophorus</taxon>
    </lineage>
</organism>
<evidence type="ECO:0000256" key="2">
    <source>
        <dbReference type="ARBA" id="ARBA00023319"/>
    </source>
</evidence>
<keyword evidence="1" id="KW-0677">Repeat</keyword>
<feature type="domain" description="Ig-like" evidence="4">
    <location>
        <begin position="25"/>
        <end position="116"/>
    </location>
</feature>
<dbReference type="Pfam" id="PF13927">
    <property type="entry name" value="Ig_3"/>
    <property type="match status" value="1"/>
</dbReference>
<feature type="compositionally biased region" description="Acidic residues" evidence="3">
    <location>
        <begin position="1"/>
        <end position="23"/>
    </location>
</feature>
<dbReference type="InterPro" id="IPR013783">
    <property type="entry name" value="Ig-like_fold"/>
</dbReference>
<feature type="compositionally biased region" description="Polar residues" evidence="3">
    <location>
        <begin position="425"/>
        <end position="435"/>
    </location>
</feature>
<dbReference type="SMART" id="SM00408">
    <property type="entry name" value="IGc2"/>
    <property type="match status" value="3"/>
</dbReference>
<dbReference type="CDD" id="cd00063">
    <property type="entry name" value="FN3"/>
    <property type="match status" value="1"/>
</dbReference>
<accession>A0ABM1MB09</accession>